<evidence type="ECO:0000313" key="3">
    <source>
        <dbReference type="Proteomes" id="UP000276133"/>
    </source>
</evidence>
<proteinExistence type="predicted"/>
<accession>A0A3M7R303</accession>
<evidence type="ECO:0000313" key="2">
    <source>
        <dbReference type="EMBL" id="RNA17628.1"/>
    </source>
</evidence>
<evidence type="ECO:0000259" key="1">
    <source>
        <dbReference type="Pfam" id="PF17921"/>
    </source>
</evidence>
<sequence>MDNEISVVKLAIKAGDRIDFQDVKNANQLMIERGTLYLKSKAGINLVIVPKHKQLQSCSLYHDAITSGHLGFEKTFRSLEARSRYLSGIKIFVYDYCKSCNTCQKFKLSTSTF</sequence>
<dbReference type="InterPro" id="IPR041588">
    <property type="entry name" value="Integrase_H2C2"/>
</dbReference>
<dbReference type="Proteomes" id="UP000276133">
    <property type="component" value="Unassembled WGS sequence"/>
</dbReference>
<name>A0A3M7R303_BRAPC</name>
<comment type="caution">
    <text evidence="2">The sequence shown here is derived from an EMBL/GenBank/DDBJ whole genome shotgun (WGS) entry which is preliminary data.</text>
</comment>
<keyword evidence="3" id="KW-1185">Reference proteome</keyword>
<gene>
    <name evidence="2" type="ORF">BpHYR1_015415</name>
</gene>
<organism evidence="2 3">
    <name type="scientific">Brachionus plicatilis</name>
    <name type="common">Marine rotifer</name>
    <name type="synonym">Brachionus muelleri</name>
    <dbReference type="NCBI Taxonomy" id="10195"/>
    <lineage>
        <taxon>Eukaryota</taxon>
        <taxon>Metazoa</taxon>
        <taxon>Spiralia</taxon>
        <taxon>Gnathifera</taxon>
        <taxon>Rotifera</taxon>
        <taxon>Eurotatoria</taxon>
        <taxon>Monogononta</taxon>
        <taxon>Pseudotrocha</taxon>
        <taxon>Ploima</taxon>
        <taxon>Brachionidae</taxon>
        <taxon>Brachionus</taxon>
    </lineage>
</organism>
<dbReference type="EMBL" id="REGN01004413">
    <property type="protein sequence ID" value="RNA17628.1"/>
    <property type="molecule type" value="Genomic_DNA"/>
</dbReference>
<protein>
    <submittedName>
        <fullName evidence="2">Gag-pol</fullName>
    </submittedName>
</protein>
<dbReference type="Gene3D" id="1.10.340.70">
    <property type="match status" value="1"/>
</dbReference>
<dbReference type="OrthoDB" id="425619at2759"/>
<dbReference type="AlphaFoldDB" id="A0A3M7R303"/>
<reference evidence="2 3" key="1">
    <citation type="journal article" date="2018" name="Sci. Rep.">
        <title>Genomic signatures of local adaptation to the degree of environmental predictability in rotifers.</title>
        <authorList>
            <person name="Franch-Gras L."/>
            <person name="Hahn C."/>
            <person name="Garcia-Roger E.M."/>
            <person name="Carmona M.J."/>
            <person name="Serra M."/>
            <person name="Gomez A."/>
        </authorList>
    </citation>
    <scope>NUCLEOTIDE SEQUENCE [LARGE SCALE GENOMIC DNA]</scope>
    <source>
        <strain evidence="2">HYR1</strain>
    </source>
</reference>
<feature type="domain" description="Integrase zinc-binding" evidence="1">
    <location>
        <begin position="49"/>
        <end position="107"/>
    </location>
</feature>
<dbReference type="STRING" id="10195.A0A3M7R303"/>
<dbReference type="Pfam" id="PF17921">
    <property type="entry name" value="Integrase_H2C2"/>
    <property type="match status" value="1"/>
</dbReference>